<accession>A0A1Z4GDQ5</accession>
<dbReference type="Proteomes" id="UP000218287">
    <property type="component" value="Chromosome"/>
</dbReference>
<dbReference type="AlphaFoldDB" id="A0A1Z4GDQ5"/>
<evidence type="ECO:0000313" key="1">
    <source>
        <dbReference type="EMBL" id="BAY15640.1"/>
    </source>
</evidence>
<reference evidence="1 2" key="1">
    <citation type="submission" date="2017-06" db="EMBL/GenBank/DDBJ databases">
        <title>Genome sequencing of cyanobaciteial culture collection at National Institute for Environmental Studies (NIES).</title>
        <authorList>
            <person name="Hirose Y."/>
            <person name="Shimura Y."/>
            <person name="Fujisawa T."/>
            <person name="Nakamura Y."/>
            <person name="Kawachi M."/>
        </authorList>
    </citation>
    <scope>NUCLEOTIDE SEQUENCE [LARGE SCALE GENOMIC DNA]</scope>
    <source>
        <strain evidence="1 2">NIES-21</strain>
    </source>
</reference>
<dbReference type="EMBL" id="AP018174">
    <property type="protein sequence ID" value="BAY15640.1"/>
    <property type="molecule type" value="Genomic_DNA"/>
</dbReference>
<gene>
    <name evidence="1" type="ORF">NIES21_14580</name>
</gene>
<keyword evidence="2" id="KW-1185">Reference proteome</keyword>
<evidence type="ECO:0000313" key="2">
    <source>
        <dbReference type="Proteomes" id="UP000218287"/>
    </source>
</evidence>
<dbReference type="InterPro" id="IPR053842">
    <property type="entry name" value="NikA-like"/>
</dbReference>
<protein>
    <recommendedName>
        <fullName evidence="3">CopG domain protein DNA-binding domain protein</fullName>
    </recommendedName>
</protein>
<dbReference type="Pfam" id="PF21983">
    <property type="entry name" value="NikA-like"/>
    <property type="match status" value="1"/>
</dbReference>
<evidence type="ECO:0008006" key="3">
    <source>
        <dbReference type="Google" id="ProtNLM"/>
    </source>
</evidence>
<proteinExistence type="predicted"/>
<organism evidence="1 2">
    <name type="scientific">Anabaenopsis circularis NIES-21</name>
    <dbReference type="NCBI Taxonomy" id="1085406"/>
    <lineage>
        <taxon>Bacteria</taxon>
        <taxon>Bacillati</taxon>
        <taxon>Cyanobacteriota</taxon>
        <taxon>Cyanophyceae</taxon>
        <taxon>Nostocales</taxon>
        <taxon>Nodulariaceae</taxon>
        <taxon>Anabaenopsis</taxon>
    </lineage>
</organism>
<name>A0A1Z4GDQ5_9CYAN</name>
<sequence>MDNKRDTVIRLRVNPNERQIVQQAAQAKGITISDLVRQNVGLPTLGKK</sequence>